<dbReference type="EMBL" id="AQFT01000128">
    <property type="protein sequence ID" value="EMZ21716.1"/>
    <property type="molecule type" value="Genomic_DNA"/>
</dbReference>
<organism evidence="1 2">
    <name type="scientific">Eubacterium plexicaudatum ASF492</name>
    <dbReference type="NCBI Taxonomy" id="1235802"/>
    <lineage>
        <taxon>Bacteria</taxon>
        <taxon>Bacillati</taxon>
        <taxon>Bacillota</taxon>
        <taxon>Clostridia</taxon>
        <taxon>Eubacteriales</taxon>
        <taxon>Eubacteriaceae</taxon>
        <taxon>Eubacterium</taxon>
    </lineage>
</organism>
<dbReference type="AlphaFoldDB" id="N2A0M0"/>
<accession>N2A0M0</accession>
<keyword evidence="2" id="KW-1185">Reference proteome</keyword>
<dbReference type="PATRIC" id="fig|1235802.3.peg.4688"/>
<sequence>MMSLFNDEQIMKTYWKDMENTLTDKITHDKDREIAERLIKKGKMSLEDIADCVPALSFDELKEIETDVMQLAQSAKKFNITITVKAHGTVNCKLCAFFCVQKE</sequence>
<evidence type="ECO:0000313" key="1">
    <source>
        <dbReference type="EMBL" id="EMZ21716.1"/>
    </source>
</evidence>
<proteinExistence type="predicted"/>
<comment type="caution">
    <text evidence="1">The sequence shown here is derived from an EMBL/GenBank/DDBJ whole genome shotgun (WGS) entry which is preliminary data.</text>
</comment>
<name>N2A0M0_9FIRM</name>
<reference evidence="1 2" key="1">
    <citation type="journal article" date="2014" name="Genome Announc.">
        <title>Draft genome sequences of the altered schaedler flora, a defined bacterial community from gnotobiotic mice.</title>
        <authorList>
            <person name="Wannemuehler M.J."/>
            <person name="Overstreet A.M."/>
            <person name="Ward D.V."/>
            <person name="Phillips G.J."/>
        </authorList>
    </citation>
    <scope>NUCLEOTIDE SEQUENCE [LARGE SCALE GENOMIC DNA]</scope>
    <source>
        <strain evidence="1 2">ASF492</strain>
    </source>
</reference>
<gene>
    <name evidence="1" type="ORF">C823_04411</name>
</gene>
<evidence type="ECO:0000313" key="2">
    <source>
        <dbReference type="Proteomes" id="UP000012589"/>
    </source>
</evidence>
<evidence type="ECO:0008006" key="3">
    <source>
        <dbReference type="Google" id="ProtNLM"/>
    </source>
</evidence>
<dbReference type="HOGENOM" id="CLU_178391_0_0_9"/>
<protein>
    <recommendedName>
        <fullName evidence="3">RNA polymerase sigma-70 region 3 domain-containing protein</fullName>
    </recommendedName>
</protein>
<dbReference type="Proteomes" id="UP000012589">
    <property type="component" value="Unassembled WGS sequence"/>
</dbReference>